<dbReference type="PROSITE" id="PS51898">
    <property type="entry name" value="TYR_RECOMBINASE"/>
    <property type="match status" value="1"/>
</dbReference>
<dbReference type="RefSeq" id="WP_184832596.1">
    <property type="nucleotide sequence ID" value="NZ_BAAAVN010000004.1"/>
</dbReference>
<dbReference type="InterPro" id="IPR004107">
    <property type="entry name" value="Integrase_SAM-like_N"/>
</dbReference>
<protein>
    <submittedName>
        <fullName evidence="7">Integrase/recombinase XerC</fullName>
    </submittedName>
</protein>
<comment type="caution">
    <text evidence="7">The sequence shown here is derived from an EMBL/GenBank/DDBJ whole genome shotgun (WGS) entry which is preliminary data.</text>
</comment>
<dbReference type="InterPro" id="IPR013762">
    <property type="entry name" value="Integrase-like_cat_sf"/>
</dbReference>
<name>A0A841DKT4_9ACTN</name>
<dbReference type="GO" id="GO:0006310">
    <property type="term" value="P:DNA recombination"/>
    <property type="evidence" value="ECO:0007669"/>
    <property type="project" value="UniProtKB-KW"/>
</dbReference>
<dbReference type="GO" id="GO:0015074">
    <property type="term" value="P:DNA integration"/>
    <property type="evidence" value="ECO:0007669"/>
    <property type="project" value="UniProtKB-KW"/>
</dbReference>
<dbReference type="GO" id="GO:0003677">
    <property type="term" value="F:DNA binding"/>
    <property type="evidence" value="ECO:0007669"/>
    <property type="project" value="UniProtKB-UniRule"/>
</dbReference>
<organism evidence="7 8">
    <name type="scientific">Kribbella solani</name>
    <dbReference type="NCBI Taxonomy" id="236067"/>
    <lineage>
        <taxon>Bacteria</taxon>
        <taxon>Bacillati</taxon>
        <taxon>Actinomycetota</taxon>
        <taxon>Actinomycetes</taxon>
        <taxon>Propionibacteriales</taxon>
        <taxon>Kribbellaceae</taxon>
        <taxon>Kribbella</taxon>
    </lineage>
</organism>
<keyword evidence="3" id="KW-0233">DNA recombination</keyword>
<evidence type="ECO:0000313" key="8">
    <source>
        <dbReference type="Proteomes" id="UP000558997"/>
    </source>
</evidence>
<keyword evidence="2 4" id="KW-0238">DNA-binding</keyword>
<accession>A0A841DKT4</accession>
<dbReference type="SUPFAM" id="SSF56349">
    <property type="entry name" value="DNA breaking-rejoining enzymes"/>
    <property type="match status" value="1"/>
</dbReference>
<evidence type="ECO:0000259" key="6">
    <source>
        <dbReference type="PROSITE" id="PS51900"/>
    </source>
</evidence>
<proteinExistence type="predicted"/>
<dbReference type="EMBL" id="JACHNF010000001">
    <property type="protein sequence ID" value="MBB5978269.1"/>
    <property type="molecule type" value="Genomic_DNA"/>
</dbReference>
<keyword evidence="1" id="KW-0229">DNA integration</keyword>
<gene>
    <name evidence="7" type="ORF">HDA44_001610</name>
</gene>
<evidence type="ECO:0000259" key="5">
    <source>
        <dbReference type="PROSITE" id="PS51898"/>
    </source>
</evidence>
<dbReference type="Proteomes" id="UP000558997">
    <property type="component" value="Unassembled WGS sequence"/>
</dbReference>
<dbReference type="Pfam" id="PF02899">
    <property type="entry name" value="Phage_int_SAM_1"/>
    <property type="match status" value="1"/>
</dbReference>
<dbReference type="PANTHER" id="PTHR30349:SF81">
    <property type="entry name" value="TYROSINE RECOMBINASE XERC"/>
    <property type="match status" value="1"/>
</dbReference>
<dbReference type="InterPro" id="IPR050090">
    <property type="entry name" value="Tyrosine_recombinase_XerCD"/>
</dbReference>
<evidence type="ECO:0000256" key="2">
    <source>
        <dbReference type="ARBA" id="ARBA00023125"/>
    </source>
</evidence>
<sequence>MDNLPAPLVFRPDETAVELPPPDPTTEAAVRRTLGSRRPLRTPQSATSIDRLDLLAAALTPELTALVVLWLGGTRRGSRDTRIAYADDLLLWADWARRELGRERFGLDLRRGDVTMWLTGQQDAGAADSSISRRLSTLSSLYRYAASWGLPVVSPISVDDHRPRIERGRRATSARVLVADQVMAMLAAASDVRDALVVGLLFTDALRVSGICAANDDDRRDEGRRTWLKVTVKGGKTKLVPLQTTVAELLDQYLTMRPAWTGPGPAPLIVDAAGQRIDRHDVTRMLRRLARAAGIPRPEKVTPHSLRASAVTDQKRRGLAAEDIQELTIHADVRTVMIYVDDDGRNERVAAITDDLGRVMTAVPTHLRHPTRPQQRRDHRPR</sequence>
<keyword evidence="8" id="KW-1185">Reference proteome</keyword>
<dbReference type="AlphaFoldDB" id="A0A841DKT4"/>
<dbReference type="InterPro" id="IPR010998">
    <property type="entry name" value="Integrase_recombinase_N"/>
</dbReference>
<dbReference type="PANTHER" id="PTHR30349">
    <property type="entry name" value="PHAGE INTEGRASE-RELATED"/>
    <property type="match status" value="1"/>
</dbReference>
<feature type="domain" description="Core-binding (CB)" evidence="6">
    <location>
        <begin position="53"/>
        <end position="146"/>
    </location>
</feature>
<feature type="domain" description="Tyr recombinase" evidence="5">
    <location>
        <begin position="172"/>
        <end position="354"/>
    </location>
</feature>
<dbReference type="InterPro" id="IPR044068">
    <property type="entry name" value="CB"/>
</dbReference>
<dbReference type="Pfam" id="PF00589">
    <property type="entry name" value="Phage_integrase"/>
    <property type="match status" value="1"/>
</dbReference>
<dbReference type="InterPro" id="IPR002104">
    <property type="entry name" value="Integrase_catalytic"/>
</dbReference>
<dbReference type="InterPro" id="IPR011010">
    <property type="entry name" value="DNA_brk_join_enz"/>
</dbReference>
<dbReference type="Gene3D" id="1.10.443.10">
    <property type="entry name" value="Intergrase catalytic core"/>
    <property type="match status" value="1"/>
</dbReference>
<evidence type="ECO:0000313" key="7">
    <source>
        <dbReference type="EMBL" id="MBB5978269.1"/>
    </source>
</evidence>
<dbReference type="CDD" id="cd00397">
    <property type="entry name" value="DNA_BRE_C"/>
    <property type="match status" value="1"/>
</dbReference>
<dbReference type="PROSITE" id="PS51900">
    <property type="entry name" value="CB"/>
    <property type="match status" value="1"/>
</dbReference>
<dbReference type="Gene3D" id="1.10.150.130">
    <property type="match status" value="1"/>
</dbReference>
<reference evidence="7 8" key="1">
    <citation type="submission" date="2020-08" db="EMBL/GenBank/DDBJ databases">
        <title>Sequencing the genomes of 1000 actinobacteria strains.</title>
        <authorList>
            <person name="Klenk H.-P."/>
        </authorList>
    </citation>
    <scope>NUCLEOTIDE SEQUENCE [LARGE SCALE GENOMIC DNA]</scope>
    <source>
        <strain evidence="7 8">DSM 17294</strain>
    </source>
</reference>
<evidence type="ECO:0000256" key="1">
    <source>
        <dbReference type="ARBA" id="ARBA00022908"/>
    </source>
</evidence>
<evidence type="ECO:0000256" key="4">
    <source>
        <dbReference type="PROSITE-ProRule" id="PRU01248"/>
    </source>
</evidence>
<evidence type="ECO:0000256" key="3">
    <source>
        <dbReference type="ARBA" id="ARBA00023172"/>
    </source>
</evidence>